<evidence type="ECO:0000256" key="6">
    <source>
        <dbReference type="HAMAP-Rule" id="MF_01023"/>
    </source>
</evidence>
<dbReference type="HAMAP" id="MF_01023">
    <property type="entry name" value="HisC_aminotrans_2"/>
    <property type="match status" value="1"/>
</dbReference>
<dbReference type="SUPFAM" id="SSF53383">
    <property type="entry name" value="PLP-dependent transferases"/>
    <property type="match status" value="1"/>
</dbReference>
<comment type="caution">
    <text evidence="8">The sequence shown here is derived from an EMBL/GenBank/DDBJ whole genome shotgun (WGS) entry which is preliminary data.</text>
</comment>
<keyword evidence="6" id="KW-0368">Histidine biosynthesis</keyword>
<protein>
    <recommendedName>
        <fullName evidence="6">Histidinol-phosphate aminotransferase</fullName>
        <ecNumber evidence="6">2.6.1.9</ecNumber>
    </recommendedName>
    <alternativeName>
        <fullName evidence="6">Imidazole acetol-phosphate transaminase</fullName>
    </alternativeName>
</protein>
<accession>A0A9D1L0S1</accession>
<dbReference type="Proteomes" id="UP000824088">
    <property type="component" value="Unassembled WGS sequence"/>
</dbReference>
<dbReference type="GO" id="GO:0030170">
    <property type="term" value="F:pyridoxal phosphate binding"/>
    <property type="evidence" value="ECO:0007669"/>
    <property type="project" value="InterPro"/>
</dbReference>
<feature type="domain" description="Aminotransferase class I/classII large" evidence="7">
    <location>
        <begin position="26"/>
        <end position="355"/>
    </location>
</feature>
<dbReference type="PANTHER" id="PTHR43643">
    <property type="entry name" value="HISTIDINOL-PHOSPHATE AMINOTRANSFERASE 2"/>
    <property type="match status" value="1"/>
</dbReference>
<sequence length="365" mass="39781">MSRFLDARYAGLAPYVPGEQPQDRRYVKLNTNESPFPPSPAVLAALNREETEKLNLYSDPTAAVLVRAIAARFDNKLRAEGKKVLTERNVFVGNGSDEVLAFAFGAFCGKERGVAFPEIGYGFYPVFAEFFSLPFVTVPMNADLSVNAEGFKGLKETVVIANPNAQTGIYLPISEIKTLLSENKDRLVIVDEAYCDFGAESAVGLIGEFDNLLVVQTMSKSRQLAGGRVGFALGAAELIDDLNKMKFSFNPYNLNRLSILAGAAAVADEEYFERTTSAVAAERERLSAALAEMGFALTPSLANFVLAKHGGISGEELYTRLKARGVLVRYLDGALADYVRITVGSREQNDFLTDAVRAVLKEKDL</sequence>
<dbReference type="Gene3D" id="3.40.640.10">
    <property type="entry name" value="Type I PLP-dependent aspartate aminotransferase-like (Major domain)"/>
    <property type="match status" value="1"/>
</dbReference>
<dbReference type="GO" id="GO:0004400">
    <property type="term" value="F:histidinol-phosphate transaminase activity"/>
    <property type="evidence" value="ECO:0007669"/>
    <property type="project" value="UniProtKB-UniRule"/>
</dbReference>
<gene>
    <name evidence="6" type="primary">hisC</name>
    <name evidence="8" type="ORF">IAD51_00565</name>
</gene>
<reference evidence="8" key="2">
    <citation type="journal article" date="2021" name="PeerJ">
        <title>Extensive microbial diversity within the chicken gut microbiome revealed by metagenomics and culture.</title>
        <authorList>
            <person name="Gilroy R."/>
            <person name="Ravi A."/>
            <person name="Getino M."/>
            <person name="Pursley I."/>
            <person name="Horton D.L."/>
            <person name="Alikhan N.F."/>
            <person name="Baker D."/>
            <person name="Gharbi K."/>
            <person name="Hall N."/>
            <person name="Watson M."/>
            <person name="Adriaenssens E.M."/>
            <person name="Foster-Nyarko E."/>
            <person name="Jarju S."/>
            <person name="Secka A."/>
            <person name="Antonio M."/>
            <person name="Oren A."/>
            <person name="Chaudhuri R.R."/>
            <person name="La Ragione R."/>
            <person name="Hildebrand F."/>
            <person name="Pallen M.J."/>
        </authorList>
    </citation>
    <scope>NUCLEOTIDE SEQUENCE</scope>
    <source>
        <strain evidence="8">1063</strain>
    </source>
</reference>
<dbReference type="InterPro" id="IPR015424">
    <property type="entry name" value="PyrdxlP-dep_Trfase"/>
</dbReference>
<comment type="similarity">
    <text evidence="6">Belongs to the class-II pyridoxal-phosphate-dependent aminotransferase family. Histidinol-phosphate aminotransferase subfamily.</text>
</comment>
<reference evidence="8" key="1">
    <citation type="submission" date="2020-10" db="EMBL/GenBank/DDBJ databases">
        <authorList>
            <person name="Gilroy R."/>
        </authorList>
    </citation>
    <scope>NUCLEOTIDE SEQUENCE</scope>
    <source>
        <strain evidence="8">1063</strain>
    </source>
</reference>
<keyword evidence="5 6" id="KW-0663">Pyridoxal phosphate</keyword>
<organism evidence="8 9">
    <name type="scientific">Candidatus Limadaptatus stercorigallinarum</name>
    <dbReference type="NCBI Taxonomy" id="2840845"/>
    <lineage>
        <taxon>Bacteria</taxon>
        <taxon>Bacillati</taxon>
        <taxon>Bacillota</taxon>
        <taxon>Clostridia</taxon>
        <taxon>Eubacteriales</taxon>
        <taxon>Candidatus Limadaptatus</taxon>
    </lineage>
</organism>
<dbReference type="InterPro" id="IPR015421">
    <property type="entry name" value="PyrdxlP-dep_Trfase_major"/>
</dbReference>
<evidence type="ECO:0000256" key="2">
    <source>
        <dbReference type="ARBA" id="ARBA00011738"/>
    </source>
</evidence>
<feature type="modified residue" description="N6-(pyridoxal phosphate)lysine" evidence="6">
    <location>
        <position position="220"/>
    </location>
</feature>
<evidence type="ECO:0000259" key="7">
    <source>
        <dbReference type="Pfam" id="PF00155"/>
    </source>
</evidence>
<name>A0A9D1L0S1_9FIRM</name>
<keyword evidence="4 6" id="KW-0808">Transferase</keyword>
<dbReference type="GO" id="GO:0000105">
    <property type="term" value="P:L-histidine biosynthetic process"/>
    <property type="evidence" value="ECO:0007669"/>
    <property type="project" value="UniProtKB-UniRule"/>
</dbReference>
<proteinExistence type="inferred from homology"/>
<dbReference type="PANTHER" id="PTHR43643:SF3">
    <property type="entry name" value="HISTIDINOL-PHOSPHATE AMINOTRANSFERASE"/>
    <property type="match status" value="1"/>
</dbReference>
<evidence type="ECO:0000313" key="8">
    <source>
        <dbReference type="EMBL" id="HIU20724.1"/>
    </source>
</evidence>
<comment type="pathway">
    <text evidence="6">Amino-acid biosynthesis; L-histidine biosynthesis; L-histidine from 5-phospho-alpha-D-ribose 1-diphosphate: step 7/9.</text>
</comment>
<dbReference type="Gene3D" id="3.90.1150.10">
    <property type="entry name" value="Aspartate Aminotransferase, domain 1"/>
    <property type="match status" value="1"/>
</dbReference>
<evidence type="ECO:0000256" key="5">
    <source>
        <dbReference type="ARBA" id="ARBA00022898"/>
    </source>
</evidence>
<dbReference type="InterPro" id="IPR005861">
    <property type="entry name" value="HisP_aminotrans"/>
</dbReference>
<dbReference type="InterPro" id="IPR050106">
    <property type="entry name" value="HistidinolP_aminotransfase"/>
</dbReference>
<comment type="subunit">
    <text evidence="2 6">Homodimer.</text>
</comment>
<evidence type="ECO:0000313" key="9">
    <source>
        <dbReference type="Proteomes" id="UP000824088"/>
    </source>
</evidence>
<dbReference type="InterPro" id="IPR004839">
    <property type="entry name" value="Aminotransferase_I/II_large"/>
</dbReference>
<comment type="catalytic activity">
    <reaction evidence="6">
        <text>L-histidinol phosphate + 2-oxoglutarate = 3-(imidazol-4-yl)-2-oxopropyl phosphate + L-glutamate</text>
        <dbReference type="Rhea" id="RHEA:23744"/>
        <dbReference type="ChEBI" id="CHEBI:16810"/>
        <dbReference type="ChEBI" id="CHEBI:29985"/>
        <dbReference type="ChEBI" id="CHEBI:57766"/>
        <dbReference type="ChEBI" id="CHEBI:57980"/>
        <dbReference type="EC" id="2.6.1.9"/>
    </reaction>
</comment>
<keyword evidence="6" id="KW-0028">Amino-acid biosynthesis</keyword>
<dbReference type="CDD" id="cd00609">
    <property type="entry name" value="AAT_like"/>
    <property type="match status" value="1"/>
</dbReference>
<evidence type="ECO:0000256" key="1">
    <source>
        <dbReference type="ARBA" id="ARBA00001933"/>
    </source>
</evidence>
<dbReference type="AlphaFoldDB" id="A0A9D1L0S1"/>
<keyword evidence="3 6" id="KW-0032">Aminotransferase</keyword>
<dbReference type="EMBL" id="DVMN01000008">
    <property type="protein sequence ID" value="HIU20724.1"/>
    <property type="molecule type" value="Genomic_DNA"/>
</dbReference>
<comment type="cofactor">
    <cofactor evidence="1 6">
        <name>pyridoxal 5'-phosphate</name>
        <dbReference type="ChEBI" id="CHEBI:597326"/>
    </cofactor>
</comment>
<dbReference type="Pfam" id="PF00155">
    <property type="entry name" value="Aminotran_1_2"/>
    <property type="match status" value="1"/>
</dbReference>
<dbReference type="EC" id="2.6.1.9" evidence="6"/>
<evidence type="ECO:0000256" key="3">
    <source>
        <dbReference type="ARBA" id="ARBA00022576"/>
    </source>
</evidence>
<evidence type="ECO:0000256" key="4">
    <source>
        <dbReference type="ARBA" id="ARBA00022679"/>
    </source>
</evidence>
<dbReference type="InterPro" id="IPR015422">
    <property type="entry name" value="PyrdxlP-dep_Trfase_small"/>
</dbReference>